<name>A0ABU7ZND2_9HYPH</name>
<dbReference type="PIRSF" id="PIRSF009467">
    <property type="entry name" value="Ureas_acces_UreF"/>
    <property type="match status" value="1"/>
</dbReference>
<sequence length="237" mass="24878">MPGLAELYRVQAFFSPAFPVGAFTYSHGLEQVIEDGSVHDAATLRLWVQDILRHGSGRTDGILLAESWRAAMAGDTQAVKELAGLGLALCPSRERHTETGGQGTAFLSTIRNAWGTGAEASAAARAFHELADDADAVETWPYPVAAGLCLAASGIGLDASLSAYLHAFAANLISAAVRAVPIGQTDGQRVLASLMPQVMETAQTAAASGLDGLGSCTFLADIASMRHETQYTRLFRT</sequence>
<gene>
    <name evidence="3" type="primary">ureF</name>
    <name evidence="4" type="ORF">V6L76_07125</name>
</gene>
<evidence type="ECO:0000313" key="4">
    <source>
        <dbReference type="EMBL" id="MEH0096017.1"/>
    </source>
</evidence>
<dbReference type="Gene3D" id="1.10.4190.10">
    <property type="entry name" value="Urease accessory protein UreF"/>
    <property type="match status" value="1"/>
</dbReference>
<dbReference type="EMBL" id="JBAKBE010000003">
    <property type="protein sequence ID" value="MEH0096017.1"/>
    <property type="molecule type" value="Genomic_DNA"/>
</dbReference>
<organism evidence="4 5">
    <name type="scientific">Pannonibacter anstelovis</name>
    <dbReference type="NCBI Taxonomy" id="3121537"/>
    <lineage>
        <taxon>Bacteria</taxon>
        <taxon>Pseudomonadati</taxon>
        <taxon>Pseudomonadota</taxon>
        <taxon>Alphaproteobacteria</taxon>
        <taxon>Hyphomicrobiales</taxon>
        <taxon>Stappiaceae</taxon>
        <taxon>Pannonibacter</taxon>
    </lineage>
</organism>
<dbReference type="HAMAP" id="MF_01385">
    <property type="entry name" value="UreF"/>
    <property type="match status" value="1"/>
</dbReference>
<accession>A0ABU7ZND2</accession>
<dbReference type="Pfam" id="PF01730">
    <property type="entry name" value="UreF"/>
    <property type="match status" value="1"/>
</dbReference>
<evidence type="ECO:0000256" key="2">
    <source>
        <dbReference type="ARBA" id="ARBA00023186"/>
    </source>
</evidence>
<keyword evidence="1 3" id="KW-0996">Nickel insertion</keyword>
<comment type="function">
    <text evidence="3">Required for maturation of urease via the functional incorporation of the urease nickel metallocenter.</text>
</comment>
<protein>
    <recommendedName>
        <fullName evidence="3">Urease accessory protein UreF</fullName>
    </recommendedName>
</protein>
<dbReference type="InterPro" id="IPR038277">
    <property type="entry name" value="UreF_sf"/>
</dbReference>
<dbReference type="RefSeq" id="WP_334250813.1">
    <property type="nucleotide sequence ID" value="NZ_JBAKBE010000003.1"/>
</dbReference>
<comment type="caution">
    <text evidence="4">The sequence shown here is derived from an EMBL/GenBank/DDBJ whole genome shotgun (WGS) entry which is preliminary data.</text>
</comment>
<proteinExistence type="inferred from homology"/>
<evidence type="ECO:0000256" key="1">
    <source>
        <dbReference type="ARBA" id="ARBA00022988"/>
    </source>
</evidence>
<keyword evidence="5" id="KW-1185">Reference proteome</keyword>
<reference evidence="4 5" key="1">
    <citation type="submission" date="2024-02" db="EMBL/GenBank/DDBJ databases">
        <title>A new putative Pannonibacter species isolated from two cases of bloodstream infections in paediatric patients.</title>
        <authorList>
            <person name="Castellana S."/>
            <person name="De Laurentiis V."/>
            <person name="Grassi M."/>
            <person name="De Leonardis F."/>
            <person name="Mosca A."/>
            <person name="De Carlo C."/>
            <person name="Sparapano E."/>
            <person name="Ronga L."/>
            <person name="Santacroce L."/>
            <person name="Chironna M."/>
            <person name="De Robertis A."/>
            <person name="Bianco A."/>
            <person name="Del Sambro L."/>
            <person name="Capozzi L."/>
            <person name="Parisi A."/>
        </authorList>
    </citation>
    <scope>NUCLEOTIDE SEQUENCE [LARGE SCALE GENOMIC DNA]</scope>
    <source>
        <strain evidence="4 5">Pt2</strain>
    </source>
</reference>
<dbReference type="PANTHER" id="PTHR33620:SF1">
    <property type="entry name" value="UREASE ACCESSORY PROTEIN F"/>
    <property type="match status" value="1"/>
</dbReference>
<evidence type="ECO:0000313" key="5">
    <source>
        <dbReference type="Proteomes" id="UP001380822"/>
    </source>
</evidence>
<dbReference type="Proteomes" id="UP001380822">
    <property type="component" value="Unassembled WGS sequence"/>
</dbReference>
<comment type="subcellular location">
    <subcellularLocation>
        <location evidence="3">Cytoplasm</location>
    </subcellularLocation>
</comment>
<comment type="subunit">
    <text evidence="3">UreD, UreF and UreG form a complex that acts as a GTP-hydrolysis-dependent molecular chaperone, activating the urease apoprotein by helping to assemble the nickel containing metallocenter of UreC. The UreE protein probably delivers the nickel.</text>
</comment>
<evidence type="ECO:0000256" key="3">
    <source>
        <dbReference type="HAMAP-Rule" id="MF_01385"/>
    </source>
</evidence>
<keyword evidence="3" id="KW-0963">Cytoplasm</keyword>
<comment type="similarity">
    <text evidence="3">Belongs to the UreF family.</text>
</comment>
<keyword evidence="2 3" id="KW-0143">Chaperone</keyword>
<dbReference type="PANTHER" id="PTHR33620">
    <property type="entry name" value="UREASE ACCESSORY PROTEIN F"/>
    <property type="match status" value="1"/>
</dbReference>
<dbReference type="InterPro" id="IPR002639">
    <property type="entry name" value="UreF"/>
</dbReference>